<keyword evidence="2" id="KW-1185">Reference proteome</keyword>
<evidence type="ECO:0000313" key="1">
    <source>
        <dbReference type="EMBL" id="GBN82761.1"/>
    </source>
</evidence>
<comment type="caution">
    <text evidence="1">The sequence shown here is derived from an EMBL/GenBank/DDBJ whole genome shotgun (WGS) entry which is preliminary data.</text>
</comment>
<proteinExistence type="predicted"/>
<protein>
    <submittedName>
        <fullName evidence="1">Uncharacterized protein</fullName>
    </submittedName>
</protein>
<dbReference type="OrthoDB" id="8064596at2759"/>
<accession>A0A4Y2S462</accession>
<gene>
    <name evidence="1" type="ORF">AVEN_160489_1</name>
</gene>
<sequence length="186" mass="21445">MDIKYECLDKSRACKEYDLVDSIQVDLNDDTTQMLLRSGMTNCKAFPFVEEFRFLIDHYSMAFSRFDLEVGVDDRVTNEPRCINNDPEKFILKYLYFFPAGWGCKSPDRERLEFLPMSGRHSHLKCLAYPEGSKIYPLCPKCQQHQASPKHILDCLGLDWEEICSSPLLVIDLIKVNGFPSDSIGD</sequence>
<dbReference type="AlphaFoldDB" id="A0A4Y2S462"/>
<organism evidence="1 2">
    <name type="scientific">Araneus ventricosus</name>
    <name type="common">Orbweaver spider</name>
    <name type="synonym">Epeira ventricosa</name>
    <dbReference type="NCBI Taxonomy" id="182803"/>
    <lineage>
        <taxon>Eukaryota</taxon>
        <taxon>Metazoa</taxon>
        <taxon>Ecdysozoa</taxon>
        <taxon>Arthropoda</taxon>
        <taxon>Chelicerata</taxon>
        <taxon>Arachnida</taxon>
        <taxon>Araneae</taxon>
        <taxon>Araneomorphae</taxon>
        <taxon>Entelegynae</taxon>
        <taxon>Araneoidea</taxon>
        <taxon>Araneidae</taxon>
        <taxon>Araneus</taxon>
    </lineage>
</organism>
<name>A0A4Y2S462_ARAVE</name>
<dbReference type="EMBL" id="BGPR01019725">
    <property type="protein sequence ID" value="GBN82761.1"/>
    <property type="molecule type" value="Genomic_DNA"/>
</dbReference>
<dbReference type="Proteomes" id="UP000499080">
    <property type="component" value="Unassembled WGS sequence"/>
</dbReference>
<reference evidence="1 2" key="1">
    <citation type="journal article" date="2019" name="Sci. Rep.">
        <title>Orb-weaving spider Araneus ventricosus genome elucidates the spidroin gene catalogue.</title>
        <authorList>
            <person name="Kono N."/>
            <person name="Nakamura H."/>
            <person name="Ohtoshi R."/>
            <person name="Moran D.A.P."/>
            <person name="Shinohara A."/>
            <person name="Yoshida Y."/>
            <person name="Fujiwara M."/>
            <person name="Mori M."/>
            <person name="Tomita M."/>
            <person name="Arakawa K."/>
        </authorList>
    </citation>
    <scope>NUCLEOTIDE SEQUENCE [LARGE SCALE GENOMIC DNA]</scope>
</reference>
<evidence type="ECO:0000313" key="2">
    <source>
        <dbReference type="Proteomes" id="UP000499080"/>
    </source>
</evidence>